<name>A0A1D2NMD3_ORCCI</name>
<comment type="caution">
    <text evidence="1">The sequence shown here is derived from an EMBL/GenBank/DDBJ whole genome shotgun (WGS) entry which is preliminary data.</text>
</comment>
<organism evidence="1 2">
    <name type="scientific">Orchesella cincta</name>
    <name type="common">Springtail</name>
    <name type="synonym">Podura cincta</name>
    <dbReference type="NCBI Taxonomy" id="48709"/>
    <lineage>
        <taxon>Eukaryota</taxon>
        <taxon>Metazoa</taxon>
        <taxon>Ecdysozoa</taxon>
        <taxon>Arthropoda</taxon>
        <taxon>Hexapoda</taxon>
        <taxon>Collembola</taxon>
        <taxon>Entomobryomorpha</taxon>
        <taxon>Entomobryoidea</taxon>
        <taxon>Orchesellidae</taxon>
        <taxon>Orchesellinae</taxon>
        <taxon>Orchesella</taxon>
    </lineage>
</organism>
<dbReference type="AlphaFoldDB" id="A0A1D2NMD3"/>
<evidence type="ECO:0000313" key="1">
    <source>
        <dbReference type="EMBL" id="ODN06397.1"/>
    </source>
</evidence>
<reference evidence="1 2" key="1">
    <citation type="journal article" date="2016" name="Genome Biol. Evol.">
        <title>Gene Family Evolution Reflects Adaptation to Soil Environmental Stressors in the Genome of the Collembolan Orchesella cincta.</title>
        <authorList>
            <person name="Faddeeva-Vakhrusheva A."/>
            <person name="Derks M.F."/>
            <person name="Anvar S.Y."/>
            <person name="Agamennone V."/>
            <person name="Suring W."/>
            <person name="Smit S."/>
            <person name="van Straalen N.M."/>
            <person name="Roelofs D."/>
        </authorList>
    </citation>
    <scope>NUCLEOTIDE SEQUENCE [LARGE SCALE GENOMIC DNA]</scope>
    <source>
        <tissue evidence="1">Mixed pool</tissue>
    </source>
</reference>
<dbReference type="Gene3D" id="3.30.40.10">
    <property type="entry name" value="Zinc/RING finger domain, C3HC4 (zinc finger)"/>
    <property type="match status" value="1"/>
</dbReference>
<proteinExistence type="predicted"/>
<dbReference type="InterPro" id="IPR008974">
    <property type="entry name" value="TRAF-like"/>
</dbReference>
<sequence>MEESQLGSLDAFSLSTMELFEHGSTLMEESVSRTNTEASIHLDPKQAYESEQVFRPNSKPKRSEIVSLLHSTEDSKASSTKSLSRSNSEGKIVDCRFKSAGCTEKLPKGTLYEKEHHQNCQFRPIPCLLQPSCSESVPFHNFLLHHMNHFIYPIYSATLNTSVIFKTEDFKDNQRWSPRWMNCYNRDFFVMVSHKLPGMWYVWVWMLGSPDETAEYLYDVEISKSSYRKLGTFPVLSVRTAFDEIEKYEACMSMTDFQVKRISQIRESIIGSFEIDLMIYKSKGHTLSPYGH</sequence>
<dbReference type="OrthoDB" id="941555at2759"/>
<dbReference type="EMBL" id="LJIJ01000006">
    <property type="protein sequence ID" value="ODN06397.1"/>
    <property type="molecule type" value="Genomic_DNA"/>
</dbReference>
<gene>
    <name evidence="1" type="ORF">Ocin01_00290</name>
</gene>
<dbReference type="Proteomes" id="UP000094527">
    <property type="component" value="Unassembled WGS sequence"/>
</dbReference>
<dbReference type="SUPFAM" id="SSF49599">
    <property type="entry name" value="TRAF domain-like"/>
    <property type="match status" value="1"/>
</dbReference>
<accession>A0A1D2NMD3</accession>
<dbReference type="InterPro" id="IPR013083">
    <property type="entry name" value="Znf_RING/FYVE/PHD"/>
</dbReference>
<dbReference type="Gene3D" id="2.60.210.10">
    <property type="entry name" value="Apoptosis, Tumor Necrosis Factor Receptor Associated Protein 2, Chain A"/>
    <property type="match status" value="1"/>
</dbReference>
<evidence type="ECO:0000313" key="2">
    <source>
        <dbReference type="Proteomes" id="UP000094527"/>
    </source>
</evidence>
<protein>
    <submittedName>
        <fullName evidence="1">E3 ubiquitin-protein ligase SINAT2</fullName>
    </submittedName>
</protein>
<keyword evidence="2" id="KW-1185">Reference proteome</keyword>